<evidence type="ECO:0000256" key="4">
    <source>
        <dbReference type="ARBA" id="ARBA00022729"/>
    </source>
</evidence>
<proteinExistence type="inferred from homology"/>
<dbReference type="RefSeq" id="WP_275633762.1">
    <property type="nucleotide sequence ID" value="NZ_JARGYD010000006.1"/>
</dbReference>
<dbReference type="NCBIfam" id="TIGR00787">
    <property type="entry name" value="dctP"/>
    <property type="match status" value="1"/>
</dbReference>
<dbReference type="InterPro" id="IPR004682">
    <property type="entry name" value="TRAP_DctP"/>
</dbReference>
<dbReference type="Gene3D" id="3.40.190.170">
    <property type="entry name" value="Bacterial extracellular solute-binding protein, family 7"/>
    <property type="match status" value="1"/>
</dbReference>
<name>A0ABV7GWE2_9RHOB</name>
<evidence type="ECO:0000313" key="7">
    <source>
        <dbReference type="EMBL" id="MFC3144535.1"/>
    </source>
</evidence>
<gene>
    <name evidence="7" type="ORF">ACFOGP_17555</name>
</gene>
<dbReference type="NCBIfam" id="NF037995">
    <property type="entry name" value="TRAP_S1"/>
    <property type="match status" value="1"/>
</dbReference>
<accession>A0ABV7GWE2</accession>
<evidence type="ECO:0000256" key="6">
    <source>
        <dbReference type="SAM" id="SignalP"/>
    </source>
</evidence>
<keyword evidence="3" id="KW-0813">Transport</keyword>
<dbReference type="Pfam" id="PF03480">
    <property type="entry name" value="DctP"/>
    <property type="match status" value="1"/>
</dbReference>
<comment type="subcellular location">
    <subcellularLocation>
        <location evidence="1">Periplasm</location>
    </subcellularLocation>
</comment>
<organism evidence="7 8">
    <name type="scientific">Psychromarinibacter halotolerans</name>
    <dbReference type="NCBI Taxonomy" id="1775175"/>
    <lineage>
        <taxon>Bacteria</taxon>
        <taxon>Pseudomonadati</taxon>
        <taxon>Pseudomonadota</taxon>
        <taxon>Alphaproteobacteria</taxon>
        <taxon>Rhodobacterales</taxon>
        <taxon>Paracoccaceae</taxon>
        <taxon>Psychromarinibacter</taxon>
    </lineage>
</organism>
<dbReference type="InterPro" id="IPR018389">
    <property type="entry name" value="DctP_fam"/>
</dbReference>
<comment type="similarity">
    <text evidence="2">Belongs to the bacterial solute-binding protein 7 family.</text>
</comment>
<evidence type="ECO:0000256" key="3">
    <source>
        <dbReference type="ARBA" id="ARBA00022448"/>
    </source>
</evidence>
<dbReference type="Proteomes" id="UP001595632">
    <property type="component" value="Unassembled WGS sequence"/>
</dbReference>
<dbReference type="PANTHER" id="PTHR33376:SF4">
    <property type="entry name" value="SIALIC ACID-BINDING PERIPLASMIC PROTEIN SIAP"/>
    <property type="match status" value="1"/>
</dbReference>
<dbReference type="InterPro" id="IPR038404">
    <property type="entry name" value="TRAP_DctP_sf"/>
</dbReference>
<reference evidence="8" key="1">
    <citation type="journal article" date="2019" name="Int. J. Syst. Evol. Microbiol.">
        <title>The Global Catalogue of Microorganisms (GCM) 10K type strain sequencing project: providing services to taxonomists for standard genome sequencing and annotation.</title>
        <authorList>
            <consortium name="The Broad Institute Genomics Platform"/>
            <consortium name="The Broad Institute Genome Sequencing Center for Infectious Disease"/>
            <person name="Wu L."/>
            <person name="Ma J."/>
        </authorList>
    </citation>
    <scope>NUCLEOTIDE SEQUENCE [LARGE SCALE GENOMIC DNA]</scope>
    <source>
        <strain evidence="8">KCTC 52366</strain>
    </source>
</reference>
<keyword evidence="5" id="KW-0574">Periplasm</keyword>
<sequence>MYSLKRVVPAVLAFMMAATPAISEAVRYSLWAKEGEAQYIAALTFKEVLEELSDGAFEVTIYPGNQLGTPKEMLEQLALNTTQIEASGDPGLVEIENLALPYLMNGIENYLAVLNSDIGKQWNEELIDTTGVRLIGILPRSPRQISANVPINSMADLEGLKIRVPERDYYVKSFLAFGAKPTPMAFAEVYSGLQTGVVDGQENPIETIWAMKFFEVQESVAMVDYIEKPAWVKISEMFWQSLSEEEKGWFIEAQRASEAKVNELLEAQQKELIAQLEAAGVLITYPDKALFREATEAVREELGIETWGEELYREIVAIGREAF</sequence>
<dbReference type="PANTHER" id="PTHR33376">
    <property type="match status" value="1"/>
</dbReference>
<comment type="caution">
    <text evidence="7">The sequence shown here is derived from an EMBL/GenBank/DDBJ whole genome shotgun (WGS) entry which is preliminary data.</text>
</comment>
<feature type="signal peptide" evidence="6">
    <location>
        <begin position="1"/>
        <end position="23"/>
    </location>
</feature>
<keyword evidence="8" id="KW-1185">Reference proteome</keyword>
<evidence type="ECO:0000256" key="5">
    <source>
        <dbReference type="ARBA" id="ARBA00022764"/>
    </source>
</evidence>
<dbReference type="EMBL" id="JBHRTB010000010">
    <property type="protein sequence ID" value="MFC3144535.1"/>
    <property type="molecule type" value="Genomic_DNA"/>
</dbReference>
<evidence type="ECO:0000256" key="1">
    <source>
        <dbReference type="ARBA" id="ARBA00004418"/>
    </source>
</evidence>
<feature type="chain" id="PRO_5045809163" evidence="6">
    <location>
        <begin position="24"/>
        <end position="323"/>
    </location>
</feature>
<dbReference type="CDD" id="cd13603">
    <property type="entry name" value="PBP2_TRAP_Siap_TeaA_like"/>
    <property type="match status" value="1"/>
</dbReference>
<protein>
    <submittedName>
        <fullName evidence="7">TRAP transporter substrate-binding protein</fullName>
    </submittedName>
</protein>
<keyword evidence="4 6" id="KW-0732">Signal</keyword>
<evidence type="ECO:0000313" key="8">
    <source>
        <dbReference type="Proteomes" id="UP001595632"/>
    </source>
</evidence>
<evidence type="ECO:0000256" key="2">
    <source>
        <dbReference type="ARBA" id="ARBA00009023"/>
    </source>
</evidence>